<dbReference type="EMBL" id="JAMYJR010000002">
    <property type="protein sequence ID" value="MCO8269768.1"/>
    <property type="molecule type" value="Genomic_DNA"/>
</dbReference>
<accession>A0ABT1DG03</accession>
<dbReference type="InterPro" id="IPR005543">
    <property type="entry name" value="PASTA_dom"/>
</dbReference>
<name>A0ABT1DG03_9ACTN</name>
<evidence type="ECO:0000259" key="2">
    <source>
        <dbReference type="PROSITE" id="PS51178"/>
    </source>
</evidence>
<dbReference type="Proteomes" id="UP001523369">
    <property type="component" value="Unassembled WGS sequence"/>
</dbReference>
<dbReference type="Gene3D" id="3.30.10.20">
    <property type="match status" value="1"/>
</dbReference>
<gene>
    <name evidence="3" type="ORF">M1L60_04075</name>
</gene>
<dbReference type="PROSITE" id="PS51178">
    <property type="entry name" value="PASTA"/>
    <property type="match status" value="1"/>
</dbReference>
<feature type="transmembrane region" description="Helical" evidence="1">
    <location>
        <begin position="51"/>
        <end position="75"/>
    </location>
</feature>
<feature type="transmembrane region" description="Helical" evidence="1">
    <location>
        <begin position="24"/>
        <end position="45"/>
    </location>
</feature>
<dbReference type="RefSeq" id="WP_253235893.1">
    <property type="nucleotide sequence ID" value="NZ_JAMYJR010000002.1"/>
</dbReference>
<feature type="transmembrane region" description="Helical" evidence="1">
    <location>
        <begin position="106"/>
        <end position="123"/>
    </location>
</feature>
<dbReference type="CDD" id="cd06577">
    <property type="entry name" value="PASTA_pknB"/>
    <property type="match status" value="1"/>
</dbReference>
<protein>
    <submittedName>
        <fullName evidence="3">PASTA domain-containing protein</fullName>
    </submittedName>
</protein>
<organism evidence="3 4">
    <name type="scientific">Paractinoplanes aksuensis</name>
    <dbReference type="NCBI Taxonomy" id="2939490"/>
    <lineage>
        <taxon>Bacteria</taxon>
        <taxon>Bacillati</taxon>
        <taxon>Actinomycetota</taxon>
        <taxon>Actinomycetes</taxon>
        <taxon>Micromonosporales</taxon>
        <taxon>Micromonosporaceae</taxon>
        <taxon>Paractinoplanes</taxon>
    </lineage>
</organism>
<evidence type="ECO:0000313" key="4">
    <source>
        <dbReference type="Proteomes" id="UP001523369"/>
    </source>
</evidence>
<feature type="transmembrane region" description="Helical" evidence="1">
    <location>
        <begin position="143"/>
        <end position="168"/>
    </location>
</feature>
<keyword evidence="1" id="KW-1133">Transmembrane helix</keyword>
<sequence length="251" mass="25886">MGVRDLFSPARTPRRAGDKIQRGVSVFVVGLLFAMTLVSVLLALASSDGGAGVTAFLLFVAAAAVGAGLGFLFGLPRARAAEASEAAANDGRAATFYLTNSNLIKVSDWLTTIVIGLGLVNLGKVVPSLRSLAGALHDPLGSTAYAGAVGISVLIIGLLAGFILNYLWTSIRVRELLEEAERQNQQTVPDLSNQTLGEAKQAASRSNVTLLVPDGVPDNALVTRQAVPPGATVPSGTAVAVSTVEMPDLRP</sequence>
<dbReference type="Pfam" id="PF03793">
    <property type="entry name" value="PASTA"/>
    <property type="match status" value="1"/>
</dbReference>
<keyword evidence="4" id="KW-1185">Reference proteome</keyword>
<keyword evidence="1" id="KW-0472">Membrane</keyword>
<feature type="domain" description="PASTA" evidence="2">
    <location>
        <begin position="183"/>
        <end position="245"/>
    </location>
</feature>
<evidence type="ECO:0000256" key="1">
    <source>
        <dbReference type="SAM" id="Phobius"/>
    </source>
</evidence>
<keyword evidence="1" id="KW-0812">Transmembrane</keyword>
<comment type="caution">
    <text evidence="3">The sequence shown here is derived from an EMBL/GenBank/DDBJ whole genome shotgun (WGS) entry which is preliminary data.</text>
</comment>
<proteinExistence type="predicted"/>
<evidence type="ECO:0000313" key="3">
    <source>
        <dbReference type="EMBL" id="MCO8269768.1"/>
    </source>
</evidence>
<reference evidence="3 4" key="1">
    <citation type="submission" date="2022-06" db="EMBL/GenBank/DDBJ databases">
        <title>New Species of the Genus Actinoplanes, ActinopZanes ferrugineus.</title>
        <authorList>
            <person name="Ding P."/>
        </authorList>
    </citation>
    <scope>NUCLEOTIDE SEQUENCE [LARGE SCALE GENOMIC DNA]</scope>
    <source>
        <strain evidence="3 4">TRM88003</strain>
    </source>
</reference>